<gene>
    <name evidence="7" type="ORF">SODALDRAFT_220933</name>
</gene>
<evidence type="ECO:0000256" key="5">
    <source>
        <dbReference type="SAM" id="MobiDB-lite"/>
    </source>
</evidence>
<feature type="compositionally biased region" description="Basic and acidic residues" evidence="5">
    <location>
        <begin position="418"/>
        <end position="433"/>
    </location>
</feature>
<feature type="compositionally biased region" description="Basic and acidic residues" evidence="5">
    <location>
        <begin position="612"/>
        <end position="623"/>
    </location>
</feature>
<dbReference type="Proteomes" id="UP000272025">
    <property type="component" value="Unassembled WGS sequence"/>
</dbReference>
<feature type="compositionally biased region" description="Polar residues" evidence="5">
    <location>
        <begin position="285"/>
        <end position="301"/>
    </location>
</feature>
<feature type="compositionally biased region" description="Pro residues" evidence="5">
    <location>
        <begin position="358"/>
        <end position="367"/>
    </location>
</feature>
<evidence type="ECO:0000259" key="6">
    <source>
        <dbReference type="SMART" id="SM01313"/>
    </source>
</evidence>
<dbReference type="OrthoDB" id="27109at2759"/>
<keyword evidence="8" id="KW-1185">Reference proteome</keyword>
<dbReference type="GO" id="GO:0006893">
    <property type="term" value="P:Golgi to plasma membrane transport"/>
    <property type="evidence" value="ECO:0007669"/>
    <property type="project" value="TreeGrafter"/>
</dbReference>
<reference evidence="7 8" key="1">
    <citation type="journal article" date="2018" name="Mol. Ecol.">
        <title>The obligate alkalophilic soda-lake fungus Sodiomyces alkalinus has shifted to a protein diet.</title>
        <authorList>
            <person name="Grum-Grzhimaylo A.A."/>
            <person name="Falkoski D.L."/>
            <person name="van den Heuvel J."/>
            <person name="Valero-Jimenez C.A."/>
            <person name="Min B."/>
            <person name="Choi I.G."/>
            <person name="Lipzen A."/>
            <person name="Daum C.G."/>
            <person name="Aanen D.K."/>
            <person name="Tsang A."/>
            <person name="Henrissat B."/>
            <person name="Bilanenko E.N."/>
            <person name="de Vries R.P."/>
            <person name="van Kan J.A.L."/>
            <person name="Grigoriev I.V."/>
            <person name="Debets A.J.M."/>
        </authorList>
    </citation>
    <scope>NUCLEOTIDE SEQUENCE [LARGE SCALE GENOMIC DNA]</scope>
    <source>
        <strain evidence="7 8">F11</strain>
    </source>
</reference>
<dbReference type="PANTHER" id="PTHR16092">
    <property type="entry name" value="SEC3/SYNTAXIN-RELATED"/>
    <property type="match status" value="1"/>
</dbReference>
<dbReference type="GO" id="GO:0006887">
    <property type="term" value="P:exocytosis"/>
    <property type="evidence" value="ECO:0007669"/>
    <property type="project" value="UniProtKB-KW"/>
</dbReference>
<feature type="domain" description="Exocyst complex component Sec3 PIP2-binding N-terminal" evidence="6">
    <location>
        <begin position="65"/>
        <end position="162"/>
    </location>
</feature>
<dbReference type="EMBL" id="ML119059">
    <property type="protein sequence ID" value="ROT36515.1"/>
    <property type="molecule type" value="Genomic_DNA"/>
</dbReference>
<feature type="compositionally biased region" description="Low complexity" evidence="5">
    <location>
        <begin position="239"/>
        <end position="260"/>
    </location>
</feature>
<accession>A0A3N2PPT9</accession>
<proteinExistence type="inferred from homology"/>
<sequence length="1499" mass="164397">MQSHAAMDPRFVARIEDEKRRIIDSCFSKKDVDNSFLETYISHVRITEFSSHQSVPPPPQARVPESEKRRVIILSVRKTGRVHMHKSKENANGTFSIGKTWHLADLTAIGSFTGPPTSAAMRERAGDTGFTVTIGKTYFWDAQSEKQKRHFIATLIKVYGRYTQGHLPDLVGFDPRELDLVIGSRRPPPQQRPPMPKSVPTPLPIPPNPSAPPSGPPSAPPSGPLPQQPVARPHMPEPSQSSLSNLSVSSSANASSTYPSLPSPSPGRRPPPPRQNGGGSPAGSLDSSRSQPQPQNASQLASIRRLAGGNKSQDSVAASLATTRSDDASSLPPRSRNGVPGPGAFGRFETPDSVPSSAQPPQPPQLPQQPQQPSLPPPPPDERERPPERRRPPMDPLRPQASFSERDLVPAPLMSPGLRREPVAPPPRSRDRVAPTIRSVSQQRSEVSSARDRPVTPASIADRPVTPGSSAAAAAAAVVMPDPTPASPMPVVDGAGDVKTARNGSVSAASSTAALVPAPTEPPAEPAPSPSPSSPPPEPSSEENRPGLGPMIKSKKSKGEIAGTFWKAAAAVNAFKPRPGGAGEKLRQVQSKTGEEGSDGITGVFKPPSRPKTTEADASHRAADATTTMHKGSDSTPSLPKVQITVPDSSRPTSLQAAAQEVRQPAKDVTDDEAKNNSKSEAKEDKEAPPRKPLIAGNDAKYLTSLGVDASILDNRSTEFTKWLDFFGWVPGEQMRSRHLDEMRVDVDRELNEAQAGGWLARFREDDERVEAIKRGIDVAIAECEEVDNLLTLYSVELGTLSEDIAYIEAQGQGLQVQTANQKTLKKELESLLETTTITSDDLVALKTAPLESIAGLEDIEAALVTLYKAMIKIDPTLGGDQSRRSNELGMDTQMEMETTGAEPDQSMGLGLGLDNSDYGKMRIVREKKEMYVRESSLFVRRLVEYMARQFNQAATETTRAQSEALSRKADAKHHDAGRDVLWKYSPLVLYTRDVDAKNWDRLLQLYQDFFGPVYKREFEQIMAAWKKNARKVTADDTADLLFTSHAERKEEGIATTARRLTVKRSQTLAKTLRTPLDGGKSSSSPRSSESLSLPYEVFASVLDDVLPLVAMEQNFVVDFFHASTLEQADFPDAVAAFKPRDRMGGDLRRHRLMEPDRELARRVAKVMEVMFSFLEQELSKLMNWVILTDSLQGVGILAALEQKMADISQSNQDFLNSLLQKLHSVLESRFKKFVDEQIRAIEETKVKINKRKGVISFIRVFPHFSGAVENILSTADRNLEVRGMVDREYDRILKSMFDSLKIIARENPAVAVNAGSTADPEDKEALNFHILLIENAHHFLEEVDARGLDVLDDWRVNATAELAEHMQLYIGAVMRRPLGRLLEYLENIEAQLASGKPATSVAAQPSNAPTVFSRVLASYDAKEVRKGVEALRKRVEKHFGDADDPALGRHLVVKVLRECERFYGDVELRISRVNAEVYGGDVQFEWPRAEVKSGFAAR</sequence>
<feature type="compositionally biased region" description="Polar residues" evidence="5">
    <location>
        <begin position="625"/>
        <end position="638"/>
    </location>
</feature>
<feature type="compositionally biased region" description="Low complexity" evidence="5">
    <location>
        <begin position="438"/>
        <end position="448"/>
    </location>
</feature>
<dbReference type="SMART" id="SM01313">
    <property type="entry name" value="Sec3-PIP2_bind"/>
    <property type="match status" value="1"/>
</dbReference>
<feature type="compositionally biased region" description="Pro residues" evidence="5">
    <location>
        <begin position="186"/>
        <end position="227"/>
    </location>
</feature>
<dbReference type="InterPro" id="IPR028258">
    <property type="entry name" value="Sec3-PIP2_bind"/>
</dbReference>
<dbReference type="GeneID" id="39575817"/>
<keyword evidence="3" id="KW-0268">Exocytosis</keyword>
<dbReference type="CDD" id="cd13315">
    <property type="entry name" value="PH_Sec3"/>
    <property type="match status" value="1"/>
</dbReference>
<protein>
    <recommendedName>
        <fullName evidence="6">Exocyst complex component Sec3 PIP2-binding N-terminal domain-containing protein</fullName>
    </recommendedName>
</protein>
<dbReference type="InterPro" id="IPR019160">
    <property type="entry name" value="Sec3_CC"/>
</dbReference>
<dbReference type="InterPro" id="IPR048628">
    <property type="entry name" value="Sec3_C"/>
</dbReference>
<feature type="compositionally biased region" description="Pro residues" evidence="5">
    <location>
        <begin position="261"/>
        <end position="274"/>
    </location>
</feature>
<name>A0A3N2PPT9_SODAK</name>
<feature type="compositionally biased region" description="Polar residues" evidence="5">
    <location>
        <begin position="646"/>
        <end position="657"/>
    </location>
</feature>
<dbReference type="Gene3D" id="2.30.29.90">
    <property type="match status" value="1"/>
</dbReference>
<feature type="compositionally biased region" description="Basic and acidic residues" evidence="5">
    <location>
        <begin position="380"/>
        <end position="393"/>
    </location>
</feature>
<comment type="similarity">
    <text evidence="1">Belongs to the SEC3 family.</text>
</comment>
<dbReference type="GO" id="GO:0000145">
    <property type="term" value="C:exocyst"/>
    <property type="evidence" value="ECO:0007669"/>
    <property type="project" value="InterPro"/>
</dbReference>
<keyword evidence="4" id="KW-0175">Coiled coil</keyword>
<dbReference type="RefSeq" id="XP_028464321.1">
    <property type="nucleotide sequence ID" value="XM_028607339.1"/>
</dbReference>
<feature type="compositionally biased region" description="Low complexity" evidence="5">
    <location>
        <begin position="505"/>
        <end position="518"/>
    </location>
</feature>
<feature type="compositionally biased region" description="Basic and acidic residues" evidence="5">
    <location>
        <begin position="664"/>
        <end position="690"/>
    </location>
</feature>
<evidence type="ECO:0000256" key="3">
    <source>
        <dbReference type="ARBA" id="ARBA00022483"/>
    </source>
</evidence>
<dbReference type="GO" id="GO:0005886">
    <property type="term" value="C:plasma membrane"/>
    <property type="evidence" value="ECO:0007669"/>
    <property type="project" value="TreeGrafter"/>
</dbReference>
<evidence type="ECO:0000256" key="4">
    <source>
        <dbReference type="ARBA" id="ARBA00023054"/>
    </source>
</evidence>
<dbReference type="Pfam" id="PF20654">
    <property type="entry name" value="Sec3_C-term"/>
    <property type="match status" value="1"/>
</dbReference>
<evidence type="ECO:0000256" key="1">
    <source>
        <dbReference type="ARBA" id="ARBA00006518"/>
    </source>
</evidence>
<evidence type="ECO:0000313" key="7">
    <source>
        <dbReference type="EMBL" id="ROT36515.1"/>
    </source>
</evidence>
<feature type="region of interest" description="Disordered" evidence="5">
    <location>
        <begin position="575"/>
        <end position="695"/>
    </location>
</feature>
<evidence type="ECO:0000313" key="8">
    <source>
        <dbReference type="Proteomes" id="UP000272025"/>
    </source>
</evidence>
<dbReference type="STRING" id="1314773.A0A3N2PPT9"/>
<dbReference type="PANTHER" id="PTHR16092:SF14">
    <property type="entry name" value="EXOCYST COMPLEX COMPONENT 1 ISOFORM X1"/>
    <property type="match status" value="1"/>
</dbReference>
<dbReference type="Pfam" id="PF09763">
    <property type="entry name" value="Sec3_CC"/>
    <property type="match status" value="1"/>
</dbReference>
<feature type="compositionally biased region" description="Polar residues" evidence="5">
    <location>
        <begin position="310"/>
        <end position="323"/>
    </location>
</feature>
<feature type="region of interest" description="Disordered" evidence="5">
    <location>
        <begin position="181"/>
        <end position="559"/>
    </location>
</feature>
<organism evidence="7 8">
    <name type="scientific">Sodiomyces alkalinus (strain CBS 110278 / VKM F-3762 / F11)</name>
    <name type="common">Alkaliphilic filamentous fungus</name>
    <dbReference type="NCBI Taxonomy" id="1314773"/>
    <lineage>
        <taxon>Eukaryota</taxon>
        <taxon>Fungi</taxon>
        <taxon>Dikarya</taxon>
        <taxon>Ascomycota</taxon>
        <taxon>Pezizomycotina</taxon>
        <taxon>Sordariomycetes</taxon>
        <taxon>Hypocreomycetidae</taxon>
        <taxon>Glomerellales</taxon>
        <taxon>Plectosphaerellaceae</taxon>
        <taxon>Sodiomyces</taxon>
    </lineage>
</organism>
<dbReference type="GO" id="GO:0005546">
    <property type="term" value="F:phosphatidylinositol-4,5-bisphosphate binding"/>
    <property type="evidence" value="ECO:0007669"/>
    <property type="project" value="TreeGrafter"/>
</dbReference>
<feature type="compositionally biased region" description="Pro residues" evidence="5">
    <location>
        <begin position="519"/>
        <end position="539"/>
    </location>
</feature>
<keyword evidence="2" id="KW-0813">Transport</keyword>
<evidence type="ECO:0000256" key="2">
    <source>
        <dbReference type="ARBA" id="ARBA00022448"/>
    </source>
</evidence>
<dbReference type="Pfam" id="PF15277">
    <property type="entry name" value="Sec3-PIP2_bind"/>
    <property type="match status" value="1"/>
</dbReference>